<protein>
    <submittedName>
        <fullName evidence="1">Uncharacterized protein</fullName>
    </submittedName>
</protein>
<sequence>MKKKRSDDPLTHWASRRVAMILPKVPACQAIKGKIKSAIEMSTRQMDPRCSARSPKVTELEDAEGQIKKAMELTKWQIKEWIGDPDLLRRIVLRSTFLETINTFLNS</sequence>
<proteinExistence type="predicted"/>
<dbReference type="Proteomes" id="UP000011115">
    <property type="component" value="Unassembled WGS sequence"/>
</dbReference>
<reference evidence="2" key="1">
    <citation type="journal article" date="2011" name="Nature">
        <title>Genome sequence and analysis of the tuber crop potato.</title>
        <authorList>
            <consortium name="The Potato Genome Sequencing Consortium"/>
        </authorList>
    </citation>
    <scope>NUCLEOTIDE SEQUENCE [LARGE SCALE GENOMIC DNA]</scope>
    <source>
        <strain evidence="2">cv. DM1-3 516 R44</strain>
    </source>
</reference>
<dbReference type="Gramene" id="PGSC0003DMT400084970">
    <property type="protein sequence ID" value="PGSC0003DMT400084970"/>
    <property type="gene ID" value="PGSC0003DMG400034541"/>
</dbReference>
<evidence type="ECO:0000313" key="1">
    <source>
        <dbReference type="EnsemblPlants" id="PGSC0003DMT400084970"/>
    </source>
</evidence>
<evidence type="ECO:0000313" key="2">
    <source>
        <dbReference type="Proteomes" id="UP000011115"/>
    </source>
</evidence>
<accession>M1D8H0</accession>
<keyword evidence="2" id="KW-1185">Reference proteome</keyword>
<reference evidence="1" key="2">
    <citation type="submission" date="2015-06" db="UniProtKB">
        <authorList>
            <consortium name="EnsemblPlants"/>
        </authorList>
    </citation>
    <scope>IDENTIFICATION</scope>
    <source>
        <strain evidence="1">DM1-3 516 R44</strain>
    </source>
</reference>
<dbReference type="HOGENOM" id="CLU_2227979_0_0_1"/>
<name>M1D8H0_SOLTU</name>
<dbReference type="PaxDb" id="4113-PGSC0003DMT400084970"/>
<dbReference type="InParanoid" id="M1D8H0"/>
<dbReference type="EnsemblPlants" id="PGSC0003DMT400084970">
    <property type="protein sequence ID" value="PGSC0003DMT400084970"/>
    <property type="gene ID" value="PGSC0003DMG400034541"/>
</dbReference>
<organism evidence="1 2">
    <name type="scientific">Solanum tuberosum</name>
    <name type="common">Potato</name>
    <dbReference type="NCBI Taxonomy" id="4113"/>
    <lineage>
        <taxon>Eukaryota</taxon>
        <taxon>Viridiplantae</taxon>
        <taxon>Streptophyta</taxon>
        <taxon>Embryophyta</taxon>
        <taxon>Tracheophyta</taxon>
        <taxon>Spermatophyta</taxon>
        <taxon>Magnoliopsida</taxon>
        <taxon>eudicotyledons</taxon>
        <taxon>Gunneridae</taxon>
        <taxon>Pentapetalae</taxon>
        <taxon>asterids</taxon>
        <taxon>lamiids</taxon>
        <taxon>Solanales</taxon>
        <taxon>Solanaceae</taxon>
        <taxon>Solanoideae</taxon>
        <taxon>Solaneae</taxon>
        <taxon>Solanum</taxon>
    </lineage>
</organism>
<dbReference type="AlphaFoldDB" id="M1D8H0"/>